<organism evidence="2 3">
    <name type="scientific">Onychostoma macrolepis</name>
    <dbReference type="NCBI Taxonomy" id="369639"/>
    <lineage>
        <taxon>Eukaryota</taxon>
        <taxon>Metazoa</taxon>
        <taxon>Chordata</taxon>
        <taxon>Craniata</taxon>
        <taxon>Vertebrata</taxon>
        <taxon>Euteleostomi</taxon>
        <taxon>Actinopterygii</taxon>
        <taxon>Neopterygii</taxon>
        <taxon>Teleostei</taxon>
        <taxon>Ostariophysi</taxon>
        <taxon>Cypriniformes</taxon>
        <taxon>Cyprinidae</taxon>
        <taxon>Acrossocheilinae</taxon>
        <taxon>Onychostoma</taxon>
    </lineage>
</organism>
<protein>
    <submittedName>
        <fullName evidence="2">Uncharacterized protein</fullName>
    </submittedName>
</protein>
<sequence length="187" mass="20773">MIKQTEFVRVMGFVAVMIVVNTGVLGMEVKRGEKVNLFDEKSGLKDVNKVILYEASSNCENRTSVISIYCSSKEKEFGCKAVNSSTILLQTENNSVSLTLLDASKAGCYVVEITSNTVVEKHVVVKESPKTAEAWTISLIFAVGIAVLAVGILAIIRVINCIYQKVKMTQMIPTRWWTSRAFAWLIW</sequence>
<dbReference type="Proteomes" id="UP000579812">
    <property type="component" value="Unassembled WGS sequence"/>
</dbReference>
<keyword evidence="1" id="KW-0472">Membrane</keyword>
<keyword evidence="1" id="KW-1133">Transmembrane helix</keyword>
<name>A0A7J6BPU8_9TELE</name>
<dbReference type="AlphaFoldDB" id="A0A7J6BPU8"/>
<gene>
    <name evidence="2" type="ORF">G5714_022274</name>
</gene>
<dbReference type="EMBL" id="JAAMOB010000023">
    <property type="protein sequence ID" value="KAF4096305.1"/>
    <property type="molecule type" value="Genomic_DNA"/>
</dbReference>
<feature type="transmembrane region" description="Helical" evidence="1">
    <location>
        <begin position="134"/>
        <end position="159"/>
    </location>
</feature>
<keyword evidence="3" id="KW-1185">Reference proteome</keyword>
<evidence type="ECO:0000313" key="3">
    <source>
        <dbReference type="Proteomes" id="UP000579812"/>
    </source>
</evidence>
<proteinExistence type="predicted"/>
<evidence type="ECO:0000256" key="1">
    <source>
        <dbReference type="SAM" id="Phobius"/>
    </source>
</evidence>
<reference evidence="2 3" key="1">
    <citation type="submission" date="2020-04" db="EMBL/GenBank/DDBJ databases">
        <title>Chromosome-level genome assembly of a cyprinid fish Onychostoma macrolepis by integration of Nanopore Sequencing, Bionano and Hi-C technology.</title>
        <authorList>
            <person name="Wang D."/>
        </authorList>
    </citation>
    <scope>NUCLEOTIDE SEQUENCE [LARGE SCALE GENOMIC DNA]</scope>
    <source>
        <strain evidence="2">SWU-2019</strain>
        <tissue evidence="2">Muscle</tissue>
    </source>
</reference>
<keyword evidence="1" id="KW-0812">Transmembrane</keyword>
<feature type="transmembrane region" description="Helical" evidence="1">
    <location>
        <begin position="7"/>
        <end position="27"/>
    </location>
</feature>
<comment type="caution">
    <text evidence="2">The sequence shown here is derived from an EMBL/GenBank/DDBJ whole genome shotgun (WGS) entry which is preliminary data.</text>
</comment>
<accession>A0A7J6BPU8</accession>
<evidence type="ECO:0000313" key="2">
    <source>
        <dbReference type="EMBL" id="KAF4096305.1"/>
    </source>
</evidence>